<dbReference type="PROSITE" id="PS01117">
    <property type="entry name" value="HTH_MARR_1"/>
    <property type="match status" value="1"/>
</dbReference>
<dbReference type="SMART" id="SM00347">
    <property type="entry name" value="HTH_MARR"/>
    <property type="match status" value="1"/>
</dbReference>
<dbReference type="InterPro" id="IPR039422">
    <property type="entry name" value="MarR/SlyA-like"/>
</dbReference>
<evidence type="ECO:0000313" key="5">
    <source>
        <dbReference type="EMBL" id="RHJ84569.1"/>
    </source>
</evidence>
<protein>
    <recommendedName>
        <fullName evidence="4">HTH marR-type domain-containing protein</fullName>
    </recommendedName>
</protein>
<evidence type="ECO:0000256" key="2">
    <source>
        <dbReference type="ARBA" id="ARBA00023125"/>
    </source>
</evidence>
<dbReference type="PROSITE" id="PS50995">
    <property type="entry name" value="HTH_MARR_2"/>
    <property type="match status" value="1"/>
</dbReference>
<reference evidence="5 6" key="1">
    <citation type="submission" date="2018-08" db="EMBL/GenBank/DDBJ databases">
        <title>A genome reference for cultivated species of the human gut microbiota.</title>
        <authorList>
            <person name="Zou Y."/>
            <person name="Xue W."/>
            <person name="Luo G."/>
        </authorList>
    </citation>
    <scope>NUCLEOTIDE SEQUENCE [LARGE SCALE GENOMIC DNA]</scope>
    <source>
        <strain evidence="5 6">AM07-24</strain>
    </source>
</reference>
<dbReference type="GO" id="GO:0006950">
    <property type="term" value="P:response to stress"/>
    <property type="evidence" value="ECO:0007669"/>
    <property type="project" value="TreeGrafter"/>
</dbReference>
<keyword evidence="2" id="KW-0238">DNA-binding</keyword>
<keyword evidence="6" id="KW-1185">Reference proteome</keyword>
<feature type="domain" description="HTH marR-type" evidence="4">
    <location>
        <begin position="1"/>
        <end position="138"/>
    </location>
</feature>
<dbReference type="OrthoDB" id="2063997at2"/>
<dbReference type="EMBL" id="QRMS01000006">
    <property type="protein sequence ID" value="RHJ84569.1"/>
    <property type="molecule type" value="Genomic_DNA"/>
</dbReference>
<organism evidence="5 6">
    <name type="scientific">Emergencia timonensis</name>
    <dbReference type="NCBI Taxonomy" id="1776384"/>
    <lineage>
        <taxon>Bacteria</taxon>
        <taxon>Bacillati</taxon>
        <taxon>Bacillota</taxon>
        <taxon>Clostridia</taxon>
        <taxon>Peptostreptococcales</taxon>
        <taxon>Anaerovoracaceae</taxon>
        <taxon>Emergencia</taxon>
    </lineage>
</organism>
<dbReference type="Proteomes" id="UP000284841">
    <property type="component" value="Unassembled WGS sequence"/>
</dbReference>
<dbReference type="AlphaFoldDB" id="A0A415DW60"/>
<dbReference type="GO" id="GO:0003677">
    <property type="term" value="F:DNA binding"/>
    <property type="evidence" value="ECO:0007669"/>
    <property type="project" value="UniProtKB-KW"/>
</dbReference>
<dbReference type="InterPro" id="IPR036390">
    <property type="entry name" value="WH_DNA-bd_sf"/>
</dbReference>
<dbReference type="STRING" id="1776384.GCA_900086585_01441"/>
<evidence type="ECO:0000259" key="4">
    <source>
        <dbReference type="PROSITE" id="PS50995"/>
    </source>
</evidence>
<dbReference type="GO" id="GO:0003700">
    <property type="term" value="F:DNA-binding transcription factor activity"/>
    <property type="evidence" value="ECO:0007669"/>
    <property type="project" value="InterPro"/>
</dbReference>
<dbReference type="SUPFAM" id="SSF46785">
    <property type="entry name" value="Winged helix' DNA-binding domain"/>
    <property type="match status" value="1"/>
</dbReference>
<keyword evidence="3" id="KW-0804">Transcription</keyword>
<dbReference type="Gene3D" id="1.10.10.10">
    <property type="entry name" value="Winged helix-like DNA-binding domain superfamily/Winged helix DNA-binding domain"/>
    <property type="match status" value="1"/>
</dbReference>
<accession>A0A415DW60</accession>
<dbReference type="PANTHER" id="PTHR33164:SF43">
    <property type="entry name" value="HTH-TYPE TRANSCRIPTIONAL REPRESSOR YETL"/>
    <property type="match status" value="1"/>
</dbReference>
<dbReference type="GeneID" id="83003820"/>
<dbReference type="InterPro" id="IPR036388">
    <property type="entry name" value="WH-like_DNA-bd_sf"/>
</dbReference>
<sequence length="162" mass="18734">MKEEQKEFFDIMTSFRKLNISTMLPDINHGDFGILKMIDYCSERSRGKSVKVSTVVRCKNVPAPAVSRSLRSLEQKGYIIRSVDRNDRRNTYVEVTDEGYAVLRETDAIMNDFADAVFGRMGDENMKKLNSFLREFLDTAEKEVALRRYKGKKGETENEENI</sequence>
<dbReference type="RefSeq" id="WP_067535816.1">
    <property type="nucleotide sequence ID" value="NZ_AP025567.1"/>
</dbReference>
<dbReference type="InterPro" id="IPR000835">
    <property type="entry name" value="HTH_MarR-typ"/>
</dbReference>
<proteinExistence type="predicted"/>
<gene>
    <name evidence="5" type="ORF">DW099_16455</name>
</gene>
<name>A0A415DW60_9FIRM</name>
<evidence type="ECO:0000256" key="1">
    <source>
        <dbReference type="ARBA" id="ARBA00023015"/>
    </source>
</evidence>
<dbReference type="InterPro" id="IPR023187">
    <property type="entry name" value="Tscrpt_reg_MarR-type_CS"/>
</dbReference>
<evidence type="ECO:0000256" key="3">
    <source>
        <dbReference type="ARBA" id="ARBA00023163"/>
    </source>
</evidence>
<dbReference type="Pfam" id="PF13463">
    <property type="entry name" value="HTH_27"/>
    <property type="match status" value="1"/>
</dbReference>
<evidence type="ECO:0000313" key="6">
    <source>
        <dbReference type="Proteomes" id="UP000284841"/>
    </source>
</evidence>
<keyword evidence="1" id="KW-0805">Transcription regulation</keyword>
<dbReference type="PANTHER" id="PTHR33164">
    <property type="entry name" value="TRANSCRIPTIONAL REGULATOR, MARR FAMILY"/>
    <property type="match status" value="1"/>
</dbReference>
<comment type="caution">
    <text evidence="5">The sequence shown here is derived from an EMBL/GenBank/DDBJ whole genome shotgun (WGS) entry which is preliminary data.</text>
</comment>
<dbReference type="PRINTS" id="PR00598">
    <property type="entry name" value="HTHMARR"/>
</dbReference>